<name>A0A9P0DPN1_PHACE</name>
<dbReference type="Proteomes" id="UP001153737">
    <property type="component" value="Chromosome 3"/>
</dbReference>
<feature type="region of interest" description="Disordered" evidence="1">
    <location>
        <begin position="1"/>
        <end position="24"/>
    </location>
</feature>
<dbReference type="AlphaFoldDB" id="A0A9P0DPN1"/>
<dbReference type="EMBL" id="OU896709">
    <property type="protein sequence ID" value="CAH1159855.1"/>
    <property type="molecule type" value="Genomic_DNA"/>
</dbReference>
<reference evidence="2" key="2">
    <citation type="submission" date="2022-10" db="EMBL/GenBank/DDBJ databases">
        <authorList>
            <consortium name="ENA_rothamsted_submissions"/>
            <consortium name="culmorum"/>
            <person name="King R."/>
        </authorList>
    </citation>
    <scope>NUCLEOTIDE SEQUENCE</scope>
</reference>
<dbReference type="OrthoDB" id="6626515at2759"/>
<evidence type="ECO:0000313" key="2">
    <source>
        <dbReference type="EMBL" id="CAH1159855.1"/>
    </source>
</evidence>
<gene>
    <name evidence="2" type="ORF">PHAECO_LOCUS7668</name>
</gene>
<evidence type="ECO:0000313" key="3">
    <source>
        <dbReference type="Proteomes" id="UP001153737"/>
    </source>
</evidence>
<protein>
    <submittedName>
        <fullName evidence="2">Uncharacterized protein</fullName>
    </submittedName>
</protein>
<keyword evidence="3" id="KW-1185">Reference proteome</keyword>
<evidence type="ECO:0000256" key="1">
    <source>
        <dbReference type="SAM" id="MobiDB-lite"/>
    </source>
</evidence>
<organism evidence="2 3">
    <name type="scientific">Phaedon cochleariae</name>
    <name type="common">Mustard beetle</name>
    <dbReference type="NCBI Taxonomy" id="80249"/>
    <lineage>
        <taxon>Eukaryota</taxon>
        <taxon>Metazoa</taxon>
        <taxon>Ecdysozoa</taxon>
        <taxon>Arthropoda</taxon>
        <taxon>Hexapoda</taxon>
        <taxon>Insecta</taxon>
        <taxon>Pterygota</taxon>
        <taxon>Neoptera</taxon>
        <taxon>Endopterygota</taxon>
        <taxon>Coleoptera</taxon>
        <taxon>Polyphaga</taxon>
        <taxon>Cucujiformia</taxon>
        <taxon>Chrysomeloidea</taxon>
        <taxon>Chrysomelidae</taxon>
        <taxon>Chrysomelinae</taxon>
        <taxon>Chrysomelini</taxon>
        <taxon>Phaedon</taxon>
    </lineage>
</organism>
<accession>A0A9P0DPN1</accession>
<reference evidence="2" key="1">
    <citation type="submission" date="2022-01" db="EMBL/GenBank/DDBJ databases">
        <authorList>
            <person name="King R."/>
        </authorList>
    </citation>
    <scope>NUCLEOTIDE SEQUENCE</scope>
</reference>
<sequence length="117" mass="12462">MSSSDPPSPLGDTDIPSLTCTPPASPCFPPLSPLPGSSRPKSLMESLLVAKMEQVALRHPGRQLVRTDSADSASSFGSINSATASDVCRCDDCLLGIGDLWQQEGSEERRKKVWNSC</sequence>
<proteinExistence type="predicted"/>